<evidence type="ECO:0000313" key="2">
    <source>
        <dbReference type="EMBL" id="WAS93804.1"/>
    </source>
</evidence>
<proteinExistence type="predicted"/>
<sequence length="244" mass="26993">MLSLSLVNPHLEPSVVDEFSQAQRACYEEFSAEAAVSEVAQEDLLSGRVVYFVARDETGAMVGGLRLHLSFPGTKLPVEHTLSQLSQLARLLESRRQHGVAEVCGLWAYSRYRGTKLSNALVRTAVAAAPLCETNLLIALSHHYVVNHWAPIGFTAEPRLGVHSYPDARYFSKVILLDPVRLATAEPEHKWRILGLRQALRMHCPIFWSPETEEHVPVQPSEHVPVSSSSANEHLGGVQAEHPA</sequence>
<feature type="region of interest" description="Disordered" evidence="1">
    <location>
        <begin position="218"/>
        <end position="244"/>
    </location>
</feature>
<accession>A0ABY7H498</accession>
<reference evidence="2" key="1">
    <citation type="submission" date="2022-11" db="EMBL/GenBank/DDBJ databases">
        <title>Minimal conservation of predation-associated metabolite biosynthetic gene clusters underscores biosynthetic potential of Myxococcota including descriptions for ten novel species: Archangium lansinium sp. nov., Myxococcus landrumus sp. nov., Nannocystis bai.</title>
        <authorList>
            <person name="Ahearne A."/>
            <person name="Stevens C."/>
            <person name="Dowd S."/>
        </authorList>
    </citation>
    <scope>NUCLEOTIDE SEQUENCE</scope>
    <source>
        <strain evidence="2">Fl3</strain>
    </source>
</reference>
<name>A0ABY7H498_9BACT</name>
<keyword evidence="3" id="KW-1185">Reference proteome</keyword>
<dbReference type="Proteomes" id="UP001164459">
    <property type="component" value="Chromosome"/>
</dbReference>
<evidence type="ECO:0008006" key="4">
    <source>
        <dbReference type="Google" id="ProtNLM"/>
    </source>
</evidence>
<organism evidence="2 3">
    <name type="scientific">Nannocystis punicea</name>
    <dbReference type="NCBI Taxonomy" id="2995304"/>
    <lineage>
        <taxon>Bacteria</taxon>
        <taxon>Pseudomonadati</taxon>
        <taxon>Myxococcota</taxon>
        <taxon>Polyangia</taxon>
        <taxon>Nannocystales</taxon>
        <taxon>Nannocystaceae</taxon>
        <taxon>Nannocystis</taxon>
    </lineage>
</organism>
<dbReference type="InterPro" id="IPR016181">
    <property type="entry name" value="Acyl_CoA_acyltransferase"/>
</dbReference>
<evidence type="ECO:0000313" key="3">
    <source>
        <dbReference type="Proteomes" id="UP001164459"/>
    </source>
</evidence>
<gene>
    <name evidence="2" type="ORF">O0S08_47330</name>
</gene>
<dbReference type="SUPFAM" id="SSF55729">
    <property type="entry name" value="Acyl-CoA N-acyltransferases (Nat)"/>
    <property type="match status" value="1"/>
</dbReference>
<dbReference type="Gene3D" id="3.40.630.30">
    <property type="match status" value="1"/>
</dbReference>
<dbReference type="EMBL" id="CP114040">
    <property type="protein sequence ID" value="WAS93804.1"/>
    <property type="molecule type" value="Genomic_DNA"/>
</dbReference>
<dbReference type="RefSeq" id="WP_269036154.1">
    <property type="nucleotide sequence ID" value="NZ_CP114040.1"/>
</dbReference>
<protein>
    <recommendedName>
        <fullName evidence="4">N-acetyltransferase domain-containing protein</fullName>
    </recommendedName>
</protein>
<evidence type="ECO:0000256" key="1">
    <source>
        <dbReference type="SAM" id="MobiDB-lite"/>
    </source>
</evidence>